<dbReference type="Gene3D" id="1.25.40.390">
    <property type="match status" value="1"/>
</dbReference>
<protein>
    <recommendedName>
        <fullName evidence="5">Lipoprotein</fullName>
    </recommendedName>
</protein>
<dbReference type="eggNOG" id="COG4198">
    <property type="taxonomic scope" value="Bacteria"/>
</dbReference>
<evidence type="ECO:0000256" key="2">
    <source>
        <dbReference type="SAM" id="SignalP"/>
    </source>
</evidence>
<dbReference type="InterPro" id="IPR041662">
    <property type="entry name" value="SusD-like_2"/>
</dbReference>
<comment type="caution">
    <text evidence="3">The sequence shown here is derived from an EMBL/GenBank/DDBJ whole genome shotgun (WGS) entry which is preliminary data.</text>
</comment>
<proteinExistence type="predicted"/>
<dbReference type="Pfam" id="PF12771">
    <property type="entry name" value="SusD-like_2"/>
    <property type="match status" value="1"/>
</dbReference>
<evidence type="ECO:0000313" key="4">
    <source>
        <dbReference type="Proteomes" id="UP000005938"/>
    </source>
</evidence>
<evidence type="ECO:0000256" key="1">
    <source>
        <dbReference type="SAM" id="MobiDB-lite"/>
    </source>
</evidence>
<dbReference type="STRING" id="946077.W5A_08707"/>
<dbReference type="Proteomes" id="UP000005938">
    <property type="component" value="Unassembled WGS sequence"/>
</dbReference>
<feature type="chain" id="PRO_5003635085" description="Lipoprotein" evidence="2">
    <location>
        <begin position="20"/>
        <end position="491"/>
    </location>
</feature>
<feature type="region of interest" description="Disordered" evidence="1">
    <location>
        <begin position="472"/>
        <end position="491"/>
    </location>
</feature>
<sequence length="491" mass="54457">MKKILNIALSVLITTTIFSCDNVDFGDTNNNPNGAGTENTASLLAGAMMRYSRLSGRDYLIRPTLYVQYMSQVTYTDEMRYNEAASDWNGYYVQTLSNLESVIAIANNELLHDPIFLSNGSPENQTGVAKIFQAVIFKRITDTWGDAPYNEALQGFENVSPSYDTQETIYKSIIEMVKEARDMMDTGTLGPKGDIIYDGDVTKWKKFANSLILQLSLQLSKKYPGASGYAATEFKSALNNANGVIDEVEEEAWFKYDQVFQNPWNANRRPDYFMAAEFIDALKGEDSDYNSTSNSSYDARIEYFANDASLNGVPYGFENGSGAGATGMSTLIWNTDTSLPLLTSAYTYLNRAEAANLGWTTETASTLLSEGIMKSYESLEVHWEGPEIADEASDYAAARVLDATTFGLSRVIAEEKWVALFPSGFDAWAEWRRTEIPALTPATDFLNNGTIPRRYVYPTSEATLNSNNYASGVGTLSPSTDNNSSKVWWDQ</sequence>
<dbReference type="InterPro" id="IPR011990">
    <property type="entry name" value="TPR-like_helical_dom_sf"/>
</dbReference>
<dbReference type="AlphaFoldDB" id="I0WDY2"/>
<evidence type="ECO:0008006" key="5">
    <source>
        <dbReference type="Google" id="ProtNLM"/>
    </source>
</evidence>
<dbReference type="EMBL" id="AJJU01000010">
    <property type="protein sequence ID" value="EID74598.1"/>
    <property type="molecule type" value="Genomic_DNA"/>
</dbReference>
<keyword evidence="2" id="KW-0732">Signal</keyword>
<organism evidence="3 4">
    <name type="scientific">Imtechella halotolerans K1</name>
    <dbReference type="NCBI Taxonomy" id="946077"/>
    <lineage>
        <taxon>Bacteria</taxon>
        <taxon>Pseudomonadati</taxon>
        <taxon>Bacteroidota</taxon>
        <taxon>Flavobacteriia</taxon>
        <taxon>Flavobacteriales</taxon>
        <taxon>Flavobacteriaceae</taxon>
        <taxon>Imtechella</taxon>
    </lineage>
</organism>
<reference evidence="3 4" key="1">
    <citation type="journal article" date="2012" name="J. Bacteriol.">
        <title>Genome Sequence of the Halotolerant Bacterium Imtechella halotolerans K1T.</title>
        <authorList>
            <person name="Kumar S."/>
            <person name="Vikram S."/>
            <person name="Subramanian S."/>
            <person name="Raghava G.P."/>
            <person name="Pinnaka A.K."/>
        </authorList>
    </citation>
    <scope>NUCLEOTIDE SEQUENCE [LARGE SCALE GENOMIC DNA]</scope>
    <source>
        <strain evidence="3 4">K1</strain>
    </source>
</reference>
<accession>I0WDY2</accession>
<dbReference type="RefSeq" id="WP_008239566.1">
    <property type="nucleotide sequence ID" value="NZ_AJJU01000010.1"/>
</dbReference>
<keyword evidence="4" id="KW-1185">Reference proteome</keyword>
<gene>
    <name evidence="3" type="ORF">W5A_08707</name>
</gene>
<feature type="signal peptide" evidence="2">
    <location>
        <begin position="1"/>
        <end position="19"/>
    </location>
</feature>
<dbReference type="OrthoDB" id="725917at2"/>
<name>I0WDY2_9FLAO</name>
<evidence type="ECO:0000313" key="3">
    <source>
        <dbReference type="EMBL" id="EID74598.1"/>
    </source>
</evidence>
<dbReference type="PATRIC" id="fig|946077.3.peg.1764"/>
<dbReference type="PROSITE" id="PS51257">
    <property type="entry name" value="PROKAR_LIPOPROTEIN"/>
    <property type="match status" value="1"/>
</dbReference>
<dbReference type="SUPFAM" id="SSF48452">
    <property type="entry name" value="TPR-like"/>
    <property type="match status" value="1"/>
</dbReference>